<dbReference type="Gene3D" id="1.10.10.10">
    <property type="entry name" value="Winged helix-like DNA-binding domain superfamily/Winged helix DNA-binding domain"/>
    <property type="match status" value="1"/>
</dbReference>
<name>A0ABP0HLN4_9DINO</name>
<accession>A0ABP0HLN4</accession>
<sequence length="374" mass="41361">MTEITDKNDATSKSQFILYWGDMGSQWGVNRSVAQIHALLYLSTEPLNAEQISAELGIARSNVSNSLKELVGWKLIQRVPVAGDRREHFVAETDVWEMALLIARGRKEREIDPAIRAIDLCVTQAETESGLDPAVLARMHAMQEFLATADKWSAQMLSVPKSNLAALMKMGNKVLTFRSLLGEETWNTLPASVRRRFGKRLQGGSSVVYQGTVVTMRRNFAGYVLSQLARLVGGPLPHDLTSTGQPAIVSVTEDSAGDGQFWLRQYGRASGFPQVIYSSKRFAGPTGIEEYIGSGIGIALQVGAEKDGLSFRSDHYFLQLGERRLRLPAWLSPGALTITHRDLGDTRFLFSLTLKSRVFGELVHQDALFTDSEE</sequence>
<keyword evidence="2" id="KW-0238">DNA-binding</keyword>
<protein>
    <submittedName>
        <fullName evidence="6">HTH-type transcriptional regulator MJ1563 (DNA-binding protein MJ1563)</fullName>
    </submittedName>
</protein>
<dbReference type="EMBL" id="CAXAMM010001235">
    <property type="protein sequence ID" value="CAK8991137.1"/>
    <property type="molecule type" value="Genomic_DNA"/>
</dbReference>
<organism evidence="6 8">
    <name type="scientific">Durusdinium trenchii</name>
    <dbReference type="NCBI Taxonomy" id="1381693"/>
    <lineage>
        <taxon>Eukaryota</taxon>
        <taxon>Sar</taxon>
        <taxon>Alveolata</taxon>
        <taxon>Dinophyceae</taxon>
        <taxon>Suessiales</taxon>
        <taxon>Symbiodiniaceae</taxon>
        <taxon>Durusdinium</taxon>
    </lineage>
</organism>
<feature type="domain" description="HTH marR-type" evidence="4">
    <location>
        <begin position="28"/>
        <end position="87"/>
    </location>
</feature>
<gene>
    <name evidence="6" type="ORF">SCF082_LOCUS2532</name>
    <name evidence="7" type="ORF">SCF082_LOCUS2533</name>
</gene>
<dbReference type="PANTHER" id="PTHR38465:SF1">
    <property type="entry name" value="HTH-TYPE TRANSCRIPTIONAL REGULATOR MJ1563-RELATED"/>
    <property type="match status" value="1"/>
</dbReference>
<dbReference type="InterPro" id="IPR000835">
    <property type="entry name" value="HTH_MarR-typ"/>
</dbReference>
<proteinExistence type="predicted"/>
<dbReference type="InterPro" id="IPR025311">
    <property type="entry name" value="DUF4166"/>
</dbReference>
<comment type="caution">
    <text evidence="6">The sequence shown here is derived from an EMBL/GenBank/DDBJ whole genome shotgun (WGS) entry which is preliminary data.</text>
</comment>
<keyword evidence="3" id="KW-0804">Transcription</keyword>
<dbReference type="Pfam" id="PF12802">
    <property type="entry name" value="MarR_2"/>
    <property type="match status" value="1"/>
</dbReference>
<reference evidence="6 8" key="1">
    <citation type="submission" date="2024-02" db="EMBL/GenBank/DDBJ databases">
        <authorList>
            <person name="Chen Y."/>
            <person name="Shah S."/>
            <person name="Dougan E. K."/>
            <person name="Thang M."/>
            <person name="Chan C."/>
        </authorList>
    </citation>
    <scope>NUCLEOTIDE SEQUENCE [LARGE SCALE GENOMIC DNA]</scope>
</reference>
<dbReference type="Pfam" id="PF13761">
    <property type="entry name" value="DUF4166"/>
    <property type="match status" value="1"/>
</dbReference>
<evidence type="ECO:0000259" key="5">
    <source>
        <dbReference type="Pfam" id="PF13761"/>
    </source>
</evidence>
<dbReference type="CDD" id="cd00090">
    <property type="entry name" value="HTH_ARSR"/>
    <property type="match status" value="1"/>
</dbReference>
<feature type="domain" description="DUF4166" evidence="5">
    <location>
        <begin position="189"/>
        <end position="369"/>
    </location>
</feature>
<dbReference type="InterPro" id="IPR052362">
    <property type="entry name" value="HTH-GbsR_regulator"/>
</dbReference>
<dbReference type="InterPro" id="IPR036390">
    <property type="entry name" value="WH_DNA-bd_sf"/>
</dbReference>
<dbReference type="EMBL" id="CAXAMM010001234">
    <property type="protein sequence ID" value="CAK8991136.1"/>
    <property type="molecule type" value="Genomic_DNA"/>
</dbReference>
<dbReference type="PANTHER" id="PTHR38465">
    <property type="entry name" value="HTH-TYPE TRANSCRIPTIONAL REGULATOR MJ1563-RELATED"/>
    <property type="match status" value="1"/>
</dbReference>
<evidence type="ECO:0000256" key="3">
    <source>
        <dbReference type="ARBA" id="ARBA00023163"/>
    </source>
</evidence>
<dbReference type="InterPro" id="IPR011991">
    <property type="entry name" value="ArsR-like_HTH"/>
</dbReference>
<keyword evidence="8" id="KW-1185">Reference proteome</keyword>
<evidence type="ECO:0000313" key="8">
    <source>
        <dbReference type="Proteomes" id="UP001642464"/>
    </source>
</evidence>
<evidence type="ECO:0000313" key="6">
    <source>
        <dbReference type="EMBL" id="CAK8991136.1"/>
    </source>
</evidence>
<dbReference type="InterPro" id="IPR036388">
    <property type="entry name" value="WH-like_DNA-bd_sf"/>
</dbReference>
<evidence type="ECO:0000256" key="2">
    <source>
        <dbReference type="ARBA" id="ARBA00023125"/>
    </source>
</evidence>
<dbReference type="Proteomes" id="UP001642464">
    <property type="component" value="Unassembled WGS sequence"/>
</dbReference>
<evidence type="ECO:0000256" key="1">
    <source>
        <dbReference type="ARBA" id="ARBA00023015"/>
    </source>
</evidence>
<keyword evidence="1" id="KW-0805">Transcription regulation</keyword>
<evidence type="ECO:0000259" key="4">
    <source>
        <dbReference type="Pfam" id="PF12802"/>
    </source>
</evidence>
<dbReference type="SUPFAM" id="SSF46785">
    <property type="entry name" value="Winged helix' DNA-binding domain"/>
    <property type="match status" value="1"/>
</dbReference>
<evidence type="ECO:0000313" key="7">
    <source>
        <dbReference type="EMBL" id="CAK8991137.1"/>
    </source>
</evidence>